<organism evidence="5 6">
    <name type="scientific">Asparagus officinalis</name>
    <name type="common">Garden asparagus</name>
    <dbReference type="NCBI Taxonomy" id="4686"/>
    <lineage>
        <taxon>Eukaryota</taxon>
        <taxon>Viridiplantae</taxon>
        <taxon>Streptophyta</taxon>
        <taxon>Embryophyta</taxon>
        <taxon>Tracheophyta</taxon>
        <taxon>Spermatophyta</taxon>
        <taxon>Magnoliopsida</taxon>
        <taxon>Liliopsida</taxon>
        <taxon>Asparagales</taxon>
        <taxon>Asparagaceae</taxon>
        <taxon>Asparagoideae</taxon>
        <taxon>Asparagus</taxon>
    </lineage>
</organism>
<evidence type="ECO:0000256" key="2">
    <source>
        <dbReference type="ARBA" id="ARBA00023054"/>
    </source>
</evidence>
<evidence type="ECO:0000256" key="4">
    <source>
        <dbReference type="SAM" id="MobiDB-lite"/>
    </source>
</evidence>
<dbReference type="GO" id="GO:0006886">
    <property type="term" value="P:intracellular protein transport"/>
    <property type="evidence" value="ECO:0007669"/>
    <property type="project" value="InterPro"/>
</dbReference>
<protein>
    <recommendedName>
        <fullName evidence="3">Biogenesis of lysosome-related organelles complex 1 subunit 7</fullName>
    </recommendedName>
</protein>
<dbReference type="InterPro" id="IPR017246">
    <property type="entry name" value="Snapin"/>
</dbReference>
<dbReference type="GO" id="GO:0000149">
    <property type="term" value="F:SNARE binding"/>
    <property type="evidence" value="ECO:0007669"/>
    <property type="project" value="TreeGrafter"/>
</dbReference>
<accession>A0A5P1EIY0</accession>
<evidence type="ECO:0000256" key="1">
    <source>
        <dbReference type="ARBA" id="ARBA00006111"/>
    </source>
</evidence>
<dbReference type="AlphaFoldDB" id="A0A5P1EIY0"/>
<sequence>MDGRDEANEAGEPSVAGTSGVLESGDRPGGGCDALAKAISSTLGSVIKEFDSRAEGAIQSQDELSRSIDRLTGELDKLLEDAPLPFIMQHAKKISSIRRRVSSLNLILKSIQKRIDNIDRILSRGVSSNELLKEAKSEGIDAEGIWMNSKNEALPPLYPITRAFAMPVLPPLPGVHLLPPLPPLSMSLGLLFVHLHLLEI</sequence>
<dbReference type="OMA" id="WMNSKNE"/>
<evidence type="ECO:0000313" key="5">
    <source>
        <dbReference type="EMBL" id="ONK65734.1"/>
    </source>
</evidence>
<dbReference type="EMBL" id="CM007386">
    <property type="protein sequence ID" value="ONK65734.1"/>
    <property type="molecule type" value="Genomic_DNA"/>
</dbReference>
<reference evidence="6" key="1">
    <citation type="journal article" date="2017" name="Nat. Commun.">
        <title>The asparagus genome sheds light on the origin and evolution of a young Y chromosome.</title>
        <authorList>
            <person name="Harkess A."/>
            <person name="Zhou J."/>
            <person name="Xu C."/>
            <person name="Bowers J.E."/>
            <person name="Van der Hulst R."/>
            <person name="Ayyampalayam S."/>
            <person name="Mercati F."/>
            <person name="Riccardi P."/>
            <person name="McKain M.R."/>
            <person name="Kakrana A."/>
            <person name="Tang H."/>
            <person name="Ray J."/>
            <person name="Groenendijk J."/>
            <person name="Arikit S."/>
            <person name="Mathioni S.M."/>
            <person name="Nakano M."/>
            <person name="Shan H."/>
            <person name="Telgmann-Rauber A."/>
            <person name="Kanno A."/>
            <person name="Yue Z."/>
            <person name="Chen H."/>
            <person name="Li W."/>
            <person name="Chen Y."/>
            <person name="Xu X."/>
            <person name="Zhang Y."/>
            <person name="Luo S."/>
            <person name="Chen H."/>
            <person name="Gao J."/>
            <person name="Mao Z."/>
            <person name="Pires J.C."/>
            <person name="Luo M."/>
            <person name="Kudrna D."/>
            <person name="Wing R.A."/>
            <person name="Meyers B.C."/>
            <person name="Yi K."/>
            <person name="Kong H."/>
            <person name="Lavrijsen P."/>
            <person name="Sunseri F."/>
            <person name="Falavigna A."/>
            <person name="Ye Y."/>
            <person name="Leebens-Mack J.H."/>
            <person name="Chen G."/>
        </authorList>
    </citation>
    <scope>NUCLEOTIDE SEQUENCE [LARGE SCALE GENOMIC DNA]</scope>
    <source>
        <strain evidence="6">cv. DH0086</strain>
    </source>
</reference>
<feature type="region of interest" description="Disordered" evidence="4">
    <location>
        <begin position="1"/>
        <end position="28"/>
    </location>
</feature>
<dbReference type="GO" id="GO:0031083">
    <property type="term" value="C:BLOC-1 complex"/>
    <property type="evidence" value="ECO:0007669"/>
    <property type="project" value="InterPro"/>
</dbReference>
<dbReference type="PANTHER" id="PTHR31305:SF2">
    <property type="entry name" value="SNARE-ASSOCIATED PROTEIN SNAPIN"/>
    <property type="match status" value="1"/>
</dbReference>
<dbReference type="Gramene" id="ONK65734">
    <property type="protein sequence ID" value="ONK65734"/>
    <property type="gene ID" value="A4U43_C06F380"/>
</dbReference>
<gene>
    <name evidence="5" type="ORF">A4U43_C06F380</name>
</gene>
<proteinExistence type="inferred from homology"/>
<keyword evidence="2" id="KW-0175">Coiled coil</keyword>
<dbReference type="GO" id="GO:0007040">
    <property type="term" value="P:lysosome organization"/>
    <property type="evidence" value="ECO:0007669"/>
    <property type="project" value="TreeGrafter"/>
</dbReference>
<dbReference type="GO" id="GO:0099078">
    <property type="term" value="C:BORC complex"/>
    <property type="evidence" value="ECO:0007669"/>
    <property type="project" value="TreeGrafter"/>
</dbReference>
<comment type="similarity">
    <text evidence="1">Belongs to the SNAPIN family.</text>
</comment>
<dbReference type="OrthoDB" id="5399166at2759"/>
<evidence type="ECO:0000256" key="3">
    <source>
        <dbReference type="ARBA" id="ARBA00033330"/>
    </source>
</evidence>
<dbReference type="PANTHER" id="PTHR31305">
    <property type="entry name" value="SNARE-ASSOCIATED PROTEIN SNAPIN"/>
    <property type="match status" value="1"/>
</dbReference>
<dbReference type="GO" id="GO:0032418">
    <property type="term" value="P:lysosome localization"/>
    <property type="evidence" value="ECO:0007669"/>
    <property type="project" value="TreeGrafter"/>
</dbReference>
<dbReference type="GO" id="GO:0008333">
    <property type="term" value="P:endosome to lysosome transport"/>
    <property type="evidence" value="ECO:0007669"/>
    <property type="project" value="TreeGrafter"/>
</dbReference>
<name>A0A5P1EIY0_ASPOF</name>
<dbReference type="Pfam" id="PF14712">
    <property type="entry name" value="Snapin_Pallidin"/>
    <property type="match status" value="1"/>
</dbReference>
<dbReference type="InterPro" id="IPR028119">
    <property type="entry name" value="Snapin/Pallidin/Snn1"/>
</dbReference>
<dbReference type="Proteomes" id="UP000243459">
    <property type="component" value="Chromosome 6"/>
</dbReference>
<evidence type="ECO:0000313" key="6">
    <source>
        <dbReference type="Proteomes" id="UP000243459"/>
    </source>
</evidence>
<keyword evidence="6" id="KW-1185">Reference proteome</keyword>